<reference evidence="3" key="1">
    <citation type="submission" date="2023-08" db="EMBL/GenBank/DDBJ databases">
        <authorList>
            <person name="Audoor S."/>
            <person name="Bilcke G."/>
        </authorList>
    </citation>
    <scope>NUCLEOTIDE SEQUENCE</scope>
</reference>
<name>A0AAD2FQL7_9STRA</name>
<feature type="region of interest" description="Disordered" evidence="1">
    <location>
        <begin position="1"/>
        <end position="33"/>
    </location>
</feature>
<dbReference type="AlphaFoldDB" id="A0AAD2FQL7"/>
<proteinExistence type="predicted"/>
<dbReference type="Proteomes" id="UP001295423">
    <property type="component" value="Unassembled WGS sequence"/>
</dbReference>
<evidence type="ECO:0000313" key="4">
    <source>
        <dbReference type="Proteomes" id="UP001295423"/>
    </source>
</evidence>
<comment type="caution">
    <text evidence="3">The sequence shown here is derived from an EMBL/GenBank/DDBJ whole genome shotgun (WGS) entry which is preliminary data.</text>
</comment>
<accession>A0AAD2FQL7</accession>
<organism evidence="3 4">
    <name type="scientific">Cylindrotheca closterium</name>
    <dbReference type="NCBI Taxonomy" id="2856"/>
    <lineage>
        <taxon>Eukaryota</taxon>
        <taxon>Sar</taxon>
        <taxon>Stramenopiles</taxon>
        <taxon>Ochrophyta</taxon>
        <taxon>Bacillariophyta</taxon>
        <taxon>Bacillariophyceae</taxon>
        <taxon>Bacillariophycidae</taxon>
        <taxon>Bacillariales</taxon>
        <taxon>Bacillariaceae</taxon>
        <taxon>Cylindrotheca</taxon>
    </lineage>
</organism>
<feature type="region of interest" description="Disordered" evidence="1">
    <location>
        <begin position="130"/>
        <end position="194"/>
    </location>
</feature>
<feature type="transmembrane region" description="Helical" evidence="2">
    <location>
        <begin position="76"/>
        <end position="94"/>
    </location>
</feature>
<evidence type="ECO:0000256" key="1">
    <source>
        <dbReference type="SAM" id="MobiDB-lite"/>
    </source>
</evidence>
<keyword evidence="2" id="KW-0472">Membrane</keyword>
<dbReference type="EMBL" id="CAKOGP040001758">
    <property type="protein sequence ID" value="CAJ1949330.1"/>
    <property type="molecule type" value="Genomic_DNA"/>
</dbReference>
<evidence type="ECO:0000256" key="2">
    <source>
        <dbReference type="SAM" id="Phobius"/>
    </source>
</evidence>
<keyword evidence="4" id="KW-1185">Reference proteome</keyword>
<feature type="compositionally biased region" description="Basic and acidic residues" evidence="1">
    <location>
        <begin position="143"/>
        <end position="152"/>
    </location>
</feature>
<sequence>MDDTRSRIRRQRSQSPTREIAAEMSPLNGQGGGPKRSNLFAIGSFLVPPSMFQIKVRDKKDATAKKKFQVNVPTRMLVILGFVFCLMPLLVFFYKEKHLHEDHHEPHFKQHKFVNVDKEQAMANFVVNQNHTSEQTSLDENETSEKSSKDELPEAATKLAEEESEMINATTTIDAERNATKTNQEKEKEGPPIR</sequence>
<protein>
    <submittedName>
        <fullName evidence="3">Uncharacterized protein</fullName>
    </submittedName>
</protein>
<feature type="compositionally biased region" description="Basic and acidic residues" evidence="1">
    <location>
        <begin position="174"/>
        <end position="194"/>
    </location>
</feature>
<gene>
    <name evidence="3" type="ORF">CYCCA115_LOCUS12040</name>
</gene>
<evidence type="ECO:0000313" key="3">
    <source>
        <dbReference type="EMBL" id="CAJ1949330.1"/>
    </source>
</evidence>
<keyword evidence="2" id="KW-0812">Transmembrane</keyword>
<keyword evidence="2" id="KW-1133">Transmembrane helix</keyword>